<dbReference type="InterPro" id="IPR001310">
    <property type="entry name" value="Histidine_triad_HIT"/>
</dbReference>
<dbReference type="InterPro" id="IPR019808">
    <property type="entry name" value="Histidine_triad_CS"/>
</dbReference>
<dbReference type="OMA" id="EIGQWLP"/>
<evidence type="ECO:0000259" key="5">
    <source>
        <dbReference type="PROSITE" id="PS51084"/>
    </source>
</evidence>
<dbReference type="Proteomes" id="UP000054771">
    <property type="component" value="Unassembled WGS sequence"/>
</dbReference>
<evidence type="ECO:0000256" key="3">
    <source>
        <dbReference type="PROSITE-ProRule" id="PRU00464"/>
    </source>
</evidence>
<feature type="active site" description="Tele-AMP-histidine intermediate" evidence="1">
    <location>
        <position position="152"/>
    </location>
</feature>
<accession>A0A0U5CMB0</accession>
<dbReference type="PANTHER" id="PTHR46648:SF2">
    <property type="entry name" value="HIT DOMAIN-CONTAINING PROTEIN"/>
    <property type="match status" value="1"/>
</dbReference>
<dbReference type="EMBL" id="CDMC01000002">
    <property type="protein sequence ID" value="CEN59698.1"/>
    <property type="molecule type" value="Genomic_DNA"/>
</dbReference>
<feature type="compositionally biased region" description="Low complexity" evidence="4">
    <location>
        <begin position="38"/>
        <end position="50"/>
    </location>
</feature>
<keyword evidence="7" id="KW-1185">Reference proteome</keyword>
<sequence length="227" mass="24806">MITEHLTMPPRRCPFCDIAATHPPTPTSAYLPRPDQESQPTIPPSTSTLSPGEEGHAFLVLSTKYVLAFLDIMPLTAGHLLVVPREHHGKLSEVGVRISRELGQWLPILSRAVMRTIFGESTEANPNTDESWNWNVVQNNGVGAAQVVPHVHFHIVPRPPLGAASTSAKMSFIMFGRGQRDDLDDDEAEKLAGELRGEVAREVARIREAEGIDLDAVDEGGNGRGRL</sequence>
<dbReference type="GO" id="GO:0009117">
    <property type="term" value="P:nucleotide metabolic process"/>
    <property type="evidence" value="ECO:0007669"/>
    <property type="project" value="TreeGrafter"/>
</dbReference>
<dbReference type="InterPro" id="IPR036265">
    <property type="entry name" value="HIT-like_sf"/>
</dbReference>
<evidence type="ECO:0000256" key="2">
    <source>
        <dbReference type="PIRSR" id="PIRSR601310-3"/>
    </source>
</evidence>
<dbReference type="PROSITE" id="PS51084">
    <property type="entry name" value="HIT_2"/>
    <property type="match status" value="1"/>
</dbReference>
<dbReference type="PROSITE" id="PS00892">
    <property type="entry name" value="HIT_1"/>
    <property type="match status" value="1"/>
</dbReference>
<dbReference type="AlphaFoldDB" id="A0A0U5CMB0"/>
<evidence type="ECO:0000256" key="4">
    <source>
        <dbReference type="SAM" id="MobiDB-lite"/>
    </source>
</evidence>
<dbReference type="OrthoDB" id="1915375at2759"/>
<organism evidence="6 7">
    <name type="scientific">Aspergillus calidoustus</name>
    <dbReference type="NCBI Taxonomy" id="454130"/>
    <lineage>
        <taxon>Eukaryota</taxon>
        <taxon>Fungi</taxon>
        <taxon>Dikarya</taxon>
        <taxon>Ascomycota</taxon>
        <taxon>Pezizomycotina</taxon>
        <taxon>Eurotiomycetes</taxon>
        <taxon>Eurotiomycetidae</taxon>
        <taxon>Eurotiales</taxon>
        <taxon>Aspergillaceae</taxon>
        <taxon>Aspergillus</taxon>
        <taxon>Aspergillus subgen. Nidulantes</taxon>
    </lineage>
</organism>
<dbReference type="SUPFAM" id="SSF54197">
    <property type="entry name" value="HIT-like"/>
    <property type="match status" value="1"/>
</dbReference>
<feature type="short sequence motif" description="Histidine triad motif" evidence="2 3">
    <location>
        <begin position="150"/>
        <end position="154"/>
    </location>
</feature>
<gene>
    <name evidence="6" type="ORF">ASPCAL02142</name>
</gene>
<dbReference type="Gene3D" id="3.30.428.10">
    <property type="entry name" value="HIT-like"/>
    <property type="match status" value="1"/>
</dbReference>
<name>A0A0U5CMB0_ASPCI</name>
<reference evidence="7" key="1">
    <citation type="journal article" date="2016" name="Genome Announc.">
        <title>Draft genome sequences of fungus Aspergillus calidoustus.</title>
        <authorList>
            <person name="Horn F."/>
            <person name="Linde J."/>
            <person name="Mattern D.J."/>
            <person name="Walther G."/>
            <person name="Guthke R."/>
            <person name="Scherlach K."/>
            <person name="Martin K."/>
            <person name="Brakhage A.A."/>
            <person name="Petzke L."/>
            <person name="Valiante V."/>
        </authorList>
    </citation>
    <scope>NUCLEOTIDE SEQUENCE [LARGE SCALE GENOMIC DNA]</scope>
    <source>
        <strain evidence="7">SF006504</strain>
    </source>
</reference>
<protein>
    <recommendedName>
        <fullName evidence="5">HIT domain-containing protein</fullName>
    </recommendedName>
</protein>
<dbReference type="PANTHER" id="PTHR46648">
    <property type="entry name" value="HIT FAMILY PROTEIN 1"/>
    <property type="match status" value="1"/>
</dbReference>
<dbReference type="InterPro" id="IPR011146">
    <property type="entry name" value="HIT-like"/>
</dbReference>
<evidence type="ECO:0000256" key="1">
    <source>
        <dbReference type="PIRSR" id="PIRSR601310-1"/>
    </source>
</evidence>
<proteinExistence type="predicted"/>
<evidence type="ECO:0000313" key="7">
    <source>
        <dbReference type="Proteomes" id="UP000054771"/>
    </source>
</evidence>
<feature type="region of interest" description="Disordered" evidence="4">
    <location>
        <begin position="24"/>
        <end position="50"/>
    </location>
</feature>
<evidence type="ECO:0000313" key="6">
    <source>
        <dbReference type="EMBL" id="CEN59698.1"/>
    </source>
</evidence>
<dbReference type="Pfam" id="PF01230">
    <property type="entry name" value="HIT"/>
    <property type="match status" value="1"/>
</dbReference>
<dbReference type="GO" id="GO:0003824">
    <property type="term" value="F:catalytic activity"/>
    <property type="evidence" value="ECO:0007669"/>
    <property type="project" value="InterPro"/>
</dbReference>
<dbReference type="STRING" id="454130.A0A0U5CMB0"/>
<feature type="domain" description="HIT" evidence="5">
    <location>
        <begin position="46"/>
        <end position="166"/>
    </location>
</feature>